<dbReference type="RefSeq" id="WP_411915922.1">
    <property type="nucleotide sequence ID" value="NZ_BAAFSF010000004.1"/>
</dbReference>
<name>A0ABQ0E398_9PORP</name>
<dbReference type="Proteomes" id="UP001628220">
    <property type="component" value="Unassembled WGS sequence"/>
</dbReference>
<comment type="caution">
    <text evidence="1">The sequence shown here is derived from an EMBL/GenBank/DDBJ whole genome shotgun (WGS) entry which is preliminary data.</text>
</comment>
<gene>
    <name evidence="1" type="ORF">Tsumi_12620</name>
</gene>
<reference evidence="1 2" key="1">
    <citation type="journal article" date="2025" name="Int. J. Syst. Evol. Microbiol.">
        <title>Desulfovibrio falkowii sp. nov., Porphyromonas miyakawae sp. nov., Mediterraneibacter flintii sp. nov. and Owariibacterium komagatae gen. nov., sp. nov., isolated from human faeces.</title>
        <authorList>
            <person name="Hamaguchi T."/>
            <person name="Ohara M."/>
            <person name="Hisatomi A."/>
            <person name="Sekiguchi K."/>
            <person name="Takeda J.I."/>
            <person name="Ueyama J."/>
            <person name="Ito M."/>
            <person name="Nishiwaki H."/>
            <person name="Ogi T."/>
            <person name="Hirayama M."/>
            <person name="Ohkuma M."/>
            <person name="Sakamoto M."/>
            <person name="Ohno K."/>
        </authorList>
    </citation>
    <scope>NUCLEOTIDE SEQUENCE [LARGE SCALE GENOMIC DNA]</scope>
    <source>
        <strain evidence="1 2">13CB11C</strain>
    </source>
</reference>
<evidence type="ECO:0000313" key="1">
    <source>
        <dbReference type="EMBL" id="GAB1252156.1"/>
    </source>
</evidence>
<sequence>MKDYNDIAKQYAAQHGFDIVQLSTAERNGYRYFHLDFTGRPRYTGNPFIIKISPAGKVQQVFNFDEIYWAYNQRIIKNGQSV</sequence>
<protein>
    <recommendedName>
        <fullName evidence="3">Peptidase propeptide and YPEB domain-containing protein</fullName>
    </recommendedName>
</protein>
<dbReference type="EMBL" id="BAAFSF010000004">
    <property type="protein sequence ID" value="GAB1252156.1"/>
    <property type="molecule type" value="Genomic_DNA"/>
</dbReference>
<evidence type="ECO:0000313" key="2">
    <source>
        <dbReference type="Proteomes" id="UP001628220"/>
    </source>
</evidence>
<organism evidence="1 2">
    <name type="scientific">Porphyromonas miyakawae</name>
    <dbReference type="NCBI Taxonomy" id="3137470"/>
    <lineage>
        <taxon>Bacteria</taxon>
        <taxon>Pseudomonadati</taxon>
        <taxon>Bacteroidota</taxon>
        <taxon>Bacteroidia</taxon>
        <taxon>Bacteroidales</taxon>
        <taxon>Porphyromonadaceae</taxon>
        <taxon>Porphyromonas</taxon>
    </lineage>
</organism>
<proteinExistence type="predicted"/>
<evidence type="ECO:0008006" key="3">
    <source>
        <dbReference type="Google" id="ProtNLM"/>
    </source>
</evidence>
<accession>A0ABQ0E398</accession>
<keyword evidence="2" id="KW-1185">Reference proteome</keyword>